<evidence type="ECO:0000313" key="4">
    <source>
        <dbReference type="Proteomes" id="UP000255279"/>
    </source>
</evidence>
<keyword evidence="3" id="KW-1185">Reference proteome</keyword>
<protein>
    <recommendedName>
        <fullName evidence="5">SH3 domain-containing protein</fullName>
    </recommendedName>
</protein>
<evidence type="ECO:0000313" key="3">
    <source>
        <dbReference type="Proteomes" id="UP000190435"/>
    </source>
</evidence>
<dbReference type="EMBL" id="MUXU01000036">
    <property type="protein sequence ID" value="OOR89768.1"/>
    <property type="molecule type" value="Genomic_DNA"/>
</dbReference>
<dbReference type="Proteomes" id="UP000190435">
    <property type="component" value="Unassembled WGS sequence"/>
</dbReference>
<accession>A0A1T0A2A1</accession>
<gene>
    <name evidence="1" type="ORF">B0181_06050</name>
    <name evidence="2" type="ORF">NCTC10293_01064</name>
</gene>
<reference evidence="2 4" key="2">
    <citation type="submission" date="2018-06" db="EMBL/GenBank/DDBJ databases">
        <authorList>
            <consortium name="Pathogen Informatics"/>
            <person name="Doyle S."/>
        </authorList>
    </citation>
    <scope>NUCLEOTIDE SEQUENCE [LARGE SCALE GENOMIC DNA]</scope>
    <source>
        <strain evidence="2 4">NCTC10293</strain>
    </source>
</reference>
<proteinExistence type="predicted"/>
<evidence type="ECO:0000313" key="1">
    <source>
        <dbReference type="EMBL" id="OOR89768.1"/>
    </source>
</evidence>
<organism evidence="1 3">
    <name type="scientific">Moraxella caviae</name>
    <dbReference type="NCBI Taxonomy" id="34060"/>
    <lineage>
        <taxon>Bacteria</taxon>
        <taxon>Pseudomonadati</taxon>
        <taxon>Pseudomonadota</taxon>
        <taxon>Gammaproteobacteria</taxon>
        <taxon>Moraxellales</taxon>
        <taxon>Moraxellaceae</taxon>
        <taxon>Moraxella</taxon>
    </lineage>
</organism>
<dbReference type="EMBL" id="UGQE01000001">
    <property type="protein sequence ID" value="STZ10709.1"/>
    <property type="molecule type" value="Genomic_DNA"/>
</dbReference>
<dbReference type="RefSeq" id="WP_078276609.1">
    <property type="nucleotide sequence ID" value="NZ_MUXU01000036.1"/>
</dbReference>
<dbReference type="Proteomes" id="UP000255279">
    <property type="component" value="Unassembled WGS sequence"/>
</dbReference>
<dbReference type="STRING" id="34060.B0181_06050"/>
<evidence type="ECO:0008006" key="5">
    <source>
        <dbReference type="Google" id="ProtNLM"/>
    </source>
</evidence>
<dbReference type="OrthoDB" id="1030757at2"/>
<sequence>MRCTVLKKHQNIGIFKTIAAGTRLTNIKPCPSYEHWYSADVGGLQMFVYGGFLANDVLTVDYNPTELDVDCGDVVELLGIYGAWAWVRMSAPMHKDSVQAGEMGWLPCAILHSAV</sequence>
<reference evidence="1 3" key="1">
    <citation type="submission" date="2017-02" db="EMBL/GenBank/DDBJ databases">
        <title>Draft genome sequence of Moraxella caviae CCUG 355 type strain.</title>
        <authorList>
            <person name="Engstrom-Jakobsson H."/>
            <person name="Salva-Serra F."/>
            <person name="Thorell K."/>
            <person name="Gonzales-Siles L."/>
            <person name="Karlsson R."/>
            <person name="Boulund F."/>
            <person name="Engstrand L."/>
            <person name="Moore E."/>
        </authorList>
    </citation>
    <scope>NUCLEOTIDE SEQUENCE [LARGE SCALE GENOMIC DNA]</scope>
    <source>
        <strain evidence="1 3">CCUG 355</strain>
    </source>
</reference>
<dbReference type="AlphaFoldDB" id="A0A1T0A2A1"/>
<name>A0A1T0A2A1_9GAMM</name>
<evidence type="ECO:0000313" key="2">
    <source>
        <dbReference type="EMBL" id="STZ10709.1"/>
    </source>
</evidence>